<accession>A0A645HIB0</accession>
<proteinExistence type="predicted"/>
<dbReference type="EMBL" id="VSSQ01093739">
    <property type="protein sequence ID" value="MPN38480.1"/>
    <property type="molecule type" value="Genomic_DNA"/>
</dbReference>
<sequence length="64" mass="7265">MRAFESCFVFSFKEIFSNNIERSAVVIYASTFCFLDDLHAVSFADDMPVDNNTEIISNKTGIVF</sequence>
<name>A0A645HIB0_9ZZZZ</name>
<evidence type="ECO:0000313" key="1">
    <source>
        <dbReference type="EMBL" id="MPN38480.1"/>
    </source>
</evidence>
<protein>
    <submittedName>
        <fullName evidence="1">Uncharacterized protein</fullName>
    </submittedName>
</protein>
<dbReference type="AlphaFoldDB" id="A0A645HIB0"/>
<comment type="caution">
    <text evidence="1">The sequence shown here is derived from an EMBL/GenBank/DDBJ whole genome shotgun (WGS) entry which is preliminary data.</text>
</comment>
<reference evidence="1" key="1">
    <citation type="submission" date="2019-08" db="EMBL/GenBank/DDBJ databases">
        <authorList>
            <person name="Kucharzyk K."/>
            <person name="Murdoch R.W."/>
            <person name="Higgins S."/>
            <person name="Loffler F."/>
        </authorList>
    </citation>
    <scope>NUCLEOTIDE SEQUENCE</scope>
</reference>
<organism evidence="1">
    <name type="scientific">bioreactor metagenome</name>
    <dbReference type="NCBI Taxonomy" id="1076179"/>
    <lineage>
        <taxon>unclassified sequences</taxon>
        <taxon>metagenomes</taxon>
        <taxon>ecological metagenomes</taxon>
    </lineage>
</organism>
<gene>
    <name evidence="1" type="ORF">SDC9_186004</name>
</gene>